<protein>
    <recommendedName>
        <fullName evidence="5">Glycosyl hydrolase</fullName>
    </recommendedName>
</protein>
<dbReference type="Gene3D" id="1.50.10.10">
    <property type="match status" value="1"/>
</dbReference>
<accession>A0ABX2DQC8</accession>
<reference evidence="3 4" key="1">
    <citation type="submission" date="2020-05" db="EMBL/GenBank/DDBJ databases">
        <title>Paenibacillus glebae, sp. nov., Paenibacillus humi sp. nov., Paenibacillus pedi sp. nov., Paenibacillus terrestris sp. nov. and Paenibacillus terricola sp. nov., isolated from a forest top soil sample.</title>
        <authorList>
            <person name="Qi S."/>
            <person name="Carlier A."/>
            <person name="Cnockaert M."/>
            <person name="Vandamme P."/>
        </authorList>
    </citation>
    <scope>NUCLEOTIDE SEQUENCE [LARGE SCALE GENOMIC DNA]</scope>
    <source>
        <strain evidence="3 4">LMG 29502</strain>
    </source>
</reference>
<sequence>MGSRYSKAAALGLSLLLLTSCGGPSAQPLPSSSPAVSPPGTARPDEVRPQPTVEQQELLEFIDTKLTGPYGVYTNLRETSESAEQATGHEVLSESASLLMETAVREGDQERFDRHWTLARRTFDMEGGFSYRFSPGQQKQFNVNAAVDDLRMIGALYEAGQAFNQPEYTREADKYGKRFYKNNIKKGYMFDMYDNFYKVVNESVTLCYINLSVLQKLSISSELQEKLLENMSGILEEGYLSDTFPFYETRFDYKTGEYSSEGINAVESLLTILHLTESGRQKPASISYIKAQVAAGTLFGQYTREGQPANDIQSTAIYALTAMIGAVAGDESLYQSSMDRMNEFRVTDPESPLYGGFGDVAARQAYSFDNLMALLAYSYRYTN</sequence>
<dbReference type="InterPro" id="IPR008928">
    <property type="entry name" value="6-hairpin_glycosidase_sf"/>
</dbReference>
<evidence type="ECO:0000313" key="3">
    <source>
        <dbReference type="EMBL" id="NQX46367.1"/>
    </source>
</evidence>
<comment type="caution">
    <text evidence="3">The sequence shown here is derived from an EMBL/GenBank/DDBJ whole genome shotgun (WGS) entry which is preliminary data.</text>
</comment>
<dbReference type="RefSeq" id="WP_173133842.1">
    <property type="nucleotide sequence ID" value="NZ_JABMKX010000007.1"/>
</dbReference>
<evidence type="ECO:0000313" key="4">
    <source>
        <dbReference type="Proteomes" id="UP000711047"/>
    </source>
</evidence>
<name>A0ABX2DQC8_9BACL</name>
<proteinExistence type="predicted"/>
<evidence type="ECO:0000256" key="2">
    <source>
        <dbReference type="SAM" id="SignalP"/>
    </source>
</evidence>
<dbReference type="EMBL" id="JABMKX010000007">
    <property type="protein sequence ID" value="NQX46367.1"/>
    <property type="molecule type" value="Genomic_DNA"/>
</dbReference>
<feature type="compositionally biased region" description="Low complexity" evidence="1">
    <location>
        <begin position="22"/>
        <end position="42"/>
    </location>
</feature>
<evidence type="ECO:0008006" key="5">
    <source>
        <dbReference type="Google" id="ProtNLM"/>
    </source>
</evidence>
<dbReference type="PROSITE" id="PS51257">
    <property type="entry name" value="PROKAR_LIPOPROTEIN"/>
    <property type="match status" value="1"/>
</dbReference>
<evidence type="ECO:0000256" key="1">
    <source>
        <dbReference type="SAM" id="MobiDB-lite"/>
    </source>
</evidence>
<dbReference type="Proteomes" id="UP000711047">
    <property type="component" value="Unassembled WGS sequence"/>
</dbReference>
<keyword evidence="2" id="KW-0732">Signal</keyword>
<dbReference type="SUPFAM" id="SSF48208">
    <property type="entry name" value="Six-hairpin glycosidases"/>
    <property type="match status" value="1"/>
</dbReference>
<feature type="chain" id="PRO_5046954665" description="Glycosyl hydrolase" evidence="2">
    <location>
        <begin position="27"/>
        <end position="383"/>
    </location>
</feature>
<dbReference type="InterPro" id="IPR012341">
    <property type="entry name" value="6hp_glycosidase-like_sf"/>
</dbReference>
<organism evidence="3 4">
    <name type="scientific">Paenibacillus tritici</name>
    <dbReference type="NCBI Taxonomy" id="1873425"/>
    <lineage>
        <taxon>Bacteria</taxon>
        <taxon>Bacillati</taxon>
        <taxon>Bacillota</taxon>
        <taxon>Bacilli</taxon>
        <taxon>Bacillales</taxon>
        <taxon>Paenibacillaceae</taxon>
        <taxon>Paenibacillus</taxon>
    </lineage>
</organism>
<keyword evidence="4" id="KW-1185">Reference proteome</keyword>
<gene>
    <name evidence="3" type="ORF">HQN87_13580</name>
</gene>
<feature type="region of interest" description="Disordered" evidence="1">
    <location>
        <begin position="22"/>
        <end position="50"/>
    </location>
</feature>
<feature type="signal peptide" evidence="2">
    <location>
        <begin position="1"/>
        <end position="26"/>
    </location>
</feature>